<feature type="region of interest" description="Disordered" evidence="1">
    <location>
        <begin position="1"/>
        <end position="81"/>
    </location>
</feature>
<keyword evidence="3" id="KW-1185">Reference proteome</keyword>
<accession>A0A0B7FVJ1</accession>
<name>A0A0B7FVJ1_THACB</name>
<feature type="compositionally biased region" description="Basic residues" evidence="1">
    <location>
        <begin position="24"/>
        <end position="35"/>
    </location>
</feature>
<sequence>MRTRQTTQEIQKKPGTVTGDISKKIARNGRGRRRNAMLENGGTSAQRREKSGDCDSSISGSDYMSEKETSTNYKVRYQDGR</sequence>
<dbReference type="Proteomes" id="UP000059188">
    <property type="component" value="Unassembled WGS sequence"/>
</dbReference>
<proteinExistence type="predicted"/>
<evidence type="ECO:0000313" key="3">
    <source>
        <dbReference type="Proteomes" id="UP000059188"/>
    </source>
</evidence>
<evidence type="ECO:0000313" key="2">
    <source>
        <dbReference type="EMBL" id="CEL60263.1"/>
    </source>
</evidence>
<dbReference type="EMBL" id="LN679144">
    <property type="protein sequence ID" value="CEL60263.1"/>
    <property type="molecule type" value="Genomic_DNA"/>
</dbReference>
<evidence type="ECO:0000256" key="1">
    <source>
        <dbReference type="SAM" id="MobiDB-lite"/>
    </source>
</evidence>
<gene>
    <name evidence="2" type="ORF">RSOLAG1IB_09487</name>
</gene>
<organism evidence="2 3">
    <name type="scientific">Thanatephorus cucumeris (strain AG1-IB / isolate 7/3/14)</name>
    <name type="common">Lettuce bottom rot fungus</name>
    <name type="synonym">Rhizoctonia solani</name>
    <dbReference type="NCBI Taxonomy" id="1108050"/>
    <lineage>
        <taxon>Eukaryota</taxon>
        <taxon>Fungi</taxon>
        <taxon>Dikarya</taxon>
        <taxon>Basidiomycota</taxon>
        <taxon>Agaricomycotina</taxon>
        <taxon>Agaricomycetes</taxon>
        <taxon>Cantharellales</taxon>
        <taxon>Ceratobasidiaceae</taxon>
        <taxon>Rhizoctonia</taxon>
        <taxon>Rhizoctonia solani AG-1</taxon>
    </lineage>
</organism>
<dbReference type="AlphaFoldDB" id="A0A0B7FVJ1"/>
<protein>
    <submittedName>
        <fullName evidence="2">Uncharacterized protein</fullName>
    </submittedName>
</protein>
<reference evidence="2 3" key="1">
    <citation type="submission" date="2014-11" db="EMBL/GenBank/DDBJ databases">
        <authorList>
            <person name="Wibberg Daniel"/>
        </authorList>
    </citation>
    <scope>NUCLEOTIDE SEQUENCE [LARGE SCALE GENOMIC DNA]</scope>
    <source>
        <strain evidence="2">Rhizoctonia solani AG1-IB 7/3/14</strain>
    </source>
</reference>